<feature type="domain" description="USP" evidence="2">
    <location>
        <begin position="1546"/>
        <end position="1870"/>
    </location>
</feature>
<dbReference type="PROSITE" id="PS00973">
    <property type="entry name" value="USP_2"/>
    <property type="match status" value="1"/>
</dbReference>
<dbReference type="Proteomes" id="UP000799536">
    <property type="component" value="Unassembled WGS sequence"/>
</dbReference>
<feature type="region of interest" description="Disordered" evidence="1">
    <location>
        <begin position="82"/>
        <end position="148"/>
    </location>
</feature>
<dbReference type="InterPro" id="IPR050164">
    <property type="entry name" value="Peptidase_C19"/>
</dbReference>
<dbReference type="Pfam" id="PF12030">
    <property type="entry name" value="DUF3517"/>
    <property type="match status" value="1"/>
</dbReference>
<dbReference type="InterPro" id="IPR028889">
    <property type="entry name" value="USP"/>
</dbReference>
<name>A0A9P4JQS6_9PLEO</name>
<dbReference type="GO" id="GO:0005634">
    <property type="term" value="C:nucleus"/>
    <property type="evidence" value="ECO:0007669"/>
    <property type="project" value="TreeGrafter"/>
</dbReference>
<dbReference type="FunFam" id="3.90.70.10:FF:000136">
    <property type="entry name" value="Ubiquitin C-terminal hydrolase, putative"/>
    <property type="match status" value="1"/>
</dbReference>
<dbReference type="PANTHER" id="PTHR24006">
    <property type="entry name" value="UBIQUITIN CARBOXYL-TERMINAL HYDROLASE"/>
    <property type="match status" value="1"/>
</dbReference>
<dbReference type="EMBL" id="ML994000">
    <property type="protein sequence ID" value="KAF2200893.1"/>
    <property type="molecule type" value="Genomic_DNA"/>
</dbReference>
<protein>
    <recommendedName>
        <fullName evidence="2">USP domain-containing protein</fullName>
    </recommendedName>
</protein>
<keyword evidence="4" id="KW-1185">Reference proteome</keyword>
<evidence type="ECO:0000313" key="4">
    <source>
        <dbReference type="Proteomes" id="UP000799536"/>
    </source>
</evidence>
<dbReference type="OrthoDB" id="420187at2759"/>
<reference evidence="3" key="1">
    <citation type="journal article" date="2020" name="Stud. Mycol.">
        <title>101 Dothideomycetes genomes: a test case for predicting lifestyles and emergence of pathogens.</title>
        <authorList>
            <person name="Haridas S."/>
            <person name="Albert R."/>
            <person name="Binder M."/>
            <person name="Bloem J."/>
            <person name="Labutti K."/>
            <person name="Salamov A."/>
            <person name="Andreopoulos B."/>
            <person name="Baker S."/>
            <person name="Barry K."/>
            <person name="Bills G."/>
            <person name="Bluhm B."/>
            <person name="Cannon C."/>
            <person name="Castanera R."/>
            <person name="Culley D."/>
            <person name="Daum C."/>
            <person name="Ezra D."/>
            <person name="Gonzalez J."/>
            <person name="Henrissat B."/>
            <person name="Kuo A."/>
            <person name="Liang C."/>
            <person name="Lipzen A."/>
            <person name="Lutzoni F."/>
            <person name="Magnuson J."/>
            <person name="Mondo S."/>
            <person name="Nolan M."/>
            <person name="Ohm R."/>
            <person name="Pangilinan J."/>
            <person name="Park H.-J."/>
            <person name="Ramirez L."/>
            <person name="Alfaro M."/>
            <person name="Sun H."/>
            <person name="Tritt A."/>
            <person name="Yoshinaga Y."/>
            <person name="Zwiers L.-H."/>
            <person name="Turgeon B."/>
            <person name="Goodwin S."/>
            <person name="Spatafora J."/>
            <person name="Crous P."/>
            <person name="Grigoriev I."/>
        </authorList>
    </citation>
    <scope>NUCLEOTIDE SEQUENCE</scope>
    <source>
        <strain evidence="3">ATCC 74209</strain>
    </source>
</reference>
<accession>A0A9P4JQS6</accession>
<feature type="compositionally biased region" description="Polar residues" evidence="1">
    <location>
        <begin position="51"/>
        <end position="70"/>
    </location>
</feature>
<dbReference type="PANTHER" id="PTHR24006:SF925">
    <property type="entry name" value="UBIQUITINYL HYDROLASE 1"/>
    <property type="match status" value="1"/>
</dbReference>
<dbReference type="InterPro" id="IPR018200">
    <property type="entry name" value="USP_CS"/>
</dbReference>
<dbReference type="GO" id="GO:0004843">
    <property type="term" value="F:cysteine-type deubiquitinase activity"/>
    <property type="evidence" value="ECO:0007669"/>
    <property type="project" value="InterPro"/>
</dbReference>
<feature type="compositionally biased region" description="Polar residues" evidence="1">
    <location>
        <begin position="102"/>
        <end position="111"/>
    </location>
</feature>
<evidence type="ECO:0000259" key="2">
    <source>
        <dbReference type="PROSITE" id="PS50235"/>
    </source>
</evidence>
<dbReference type="PROSITE" id="PS50235">
    <property type="entry name" value="USP_3"/>
    <property type="match status" value="1"/>
</dbReference>
<dbReference type="SUPFAM" id="SSF48371">
    <property type="entry name" value="ARM repeat"/>
    <property type="match status" value="1"/>
</dbReference>
<dbReference type="SUPFAM" id="SSF54001">
    <property type="entry name" value="Cysteine proteinases"/>
    <property type="match status" value="1"/>
</dbReference>
<sequence length="2480" mass="281131">MTDNDLMESVLADNYDHAIAAPASTPRRDSMEDADSSLTRKRPRLDIGPQSDRSNMSAEPNSGGNSPTQPTAELVAMTLNLRPPPTLSLQPADTAAIPNGLMGTTPTTNKPASPVSDVGPDTPPPEDQDPSEESPQIQLVEDDESAGVSLEDYSNSTFIHMDEEYHSPERHFDQFPFIDQFPAYMDALRGLTTHIATSRQIEASVLPRITTWLEAIPNLPSRWTEYYSDHILFWEEFSSFVQRVLTRKWPFGISEEGDSEEQIVYRFLRSYLRLCARLFQVDALVLSKWTGDAPYDGPLVSFRHLRILTALVHADRPLLFQVLAKEHRVEIRTFSQALLREFVKTPVHGTRHLLSFAEQARDKMTPPAQHNVVLLVFPVIERLIWLIPEIRDIDAHFDRSHFHRRALQLFRKYNEDLQVPGKIPDAGATKECLIYSADLLYAIASHDEELAVELGNEFLEFSDPNSDPQAALRKETFERDTENLPNMIFNAYKFTLLKKYVLKGKMELRVVSIGIMDAALVDIWREYNGSAEGTSHPVMQYLADFLLRERVVDYIISVDSHPQLISRSGNIVGFLVVTHRYSERQTDAIWNTVSNSPDPRVVSATLAMLRGIVNLMDVIQVQYLCTKLYDLPIESYNLEILRFLREFSGKMQEKPVDEQMGDPKARPANVCLRVIQDTAPSRTSTKSTLALHTEASEQLRILASSGAVGRSGRKHIYEACVQEIAEKTSKATGSIHAILELCSSPGFEDIRFLIGTLGATCIVVEEFCVFVKAETTQGPYPFQHSAMKVRLDLLASLMLAAPESVPINLYEDLWEHLVGRHALDNTMRDVAWEKLAYHAKYRPQDPFCSGIVTQLIPHLEPVYFTSGLFKFITQVTNPSTKQTVTSSDGIESLKISGADLLWRLILTAPPGTVEDLAARLLAHRYIEVTRLDGVTLEEVEEAHIALAEQCSNRLLASFDIIRRGDPSEASLQEHKLGFTRTLLFEKLILQFIRGKPDFTRVQRRNSQSHMPSPPVLQGDAITIKFQVFGGTTEEKKSLLIGKENTLGDLYNRFCQLTGFTKLSMIAGGRRLDLNTESRHRIGDLGLGEHISMLVNKAPDAQIVQRAYDENVGVSAFETTVLKHFEDLYACMDSDDHISESVYDFLSCFRHADKIGEAVASGSASSDDIFPPGKVFQAEYAAIALQEKLRVQLSKGSINETFLANAIRILDNALLNDALISSTLSGRRDVHLAGVIVSVLLGLLKERPLQNVSAQYFSNEAQLVDRLVTILSASLTTHYDNNKLVCDCYATILEASLHSKKVWDAFWERPDIVEIHRTLLLTDPRRPLRVGIVQSIASVCGGHLPFSSPVKGTETASRYWHLISSILPEAVYYPCQATELFGIAEQVFRRNDENNRDEDSLRSCLKSWGSLLLEYKHKEFVGREEVDPVIMGFTKLLLCCIPSLKSFKKPLHAGSLLEKLFLKFLFVPMREKLQPTENGAMQLELPVLESGTRKELYNLVLALVEDQTSYDKLLGLAQSLLYDDDRMVEMGWSIERSSEIRSSTGYVGLVNPRALCYMNSLLTQLFMNLNFRKFMLEVNVADPSGSQRLIAQTQDLFAMMQNSFRKAADPRDFAACVKGLDSQPIDVNIQMDADEFYNLLFDQWEGQMLSQDTKQQFRTFYGGRTVNQIKSKECEHVSERVESFFVVQCDVQGKANLQESLQAFVEGDVMEGDNKYKCESCGGKFVDAVKRTCLKDVPDNLIFHLKRFDFDIAEMRRTKINDFFEFPEQIDVSPYKIDHLSDPSKPKQEDLFELVGVLVHAGTSENGHYYSFIRERPSPSGSSNSWVEYNDREVNEFEPSNIGFQAFGGCYDGFQNQQKPFSAYMLFYQRKSSIDGDRQKYMNSPDPGPPKVPVPDNLELLIANDNEEFLKEYCLFDPNHSKFIRQILATLRTVNHGTCSEDHGEEKRTIHVVLENLYQILSRLREVIDLEEAMGQLRKTLLSCTICCRTGLMWMANHQYALSSLLLRCPHQKIRGHVRSLLLDGLCFLRDKDPASYGVDVDTDMETGATVSDDGVLAQVVDRLSVLAQKSWISTRGWDDFYMALCQLSSMGRLETAVLLDKKILEFCLGVLCMQAEPSLQRIHYDLWRMIREKRKPVFNMLIEFIYYMLTKMDFHMEPVSNHISSRWDTYIRSTSKFPFTKEEDRLLHLWHEDNRAYAVLDKMIEVFDITRSPDFFPGEVLKLMLTDPDGRVQYRLHVSIYEGINSLTPPLSDPYVRAAIYYCQASPSLKYTGSIIDGVVNSASKLKDSGGEVHLEFFNSLLTLRNETLFEEAGPDYFYDQALQKTLCCTGALLMYDDDNVRKDAARLIERIYITSRPDDVANPESIQYKYVAIRRMIRDFTRKICTEYEAGTLRAYMQPMIQICDILAQTLMQLLQNADPAMEPYQHSTDVGLLHAYNHDVTTRTANWLIEEDTILSSAEAFDQSDYGSDSDDGLELDS</sequence>
<dbReference type="InterPro" id="IPR038765">
    <property type="entry name" value="Papain-like_cys_pep_sf"/>
</dbReference>
<dbReference type="InterPro" id="IPR001394">
    <property type="entry name" value="Peptidase_C19_UCH"/>
</dbReference>
<proteinExistence type="predicted"/>
<dbReference type="GO" id="GO:0005829">
    <property type="term" value="C:cytosol"/>
    <property type="evidence" value="ECO:0007669"/>
    <property type="project" value="TreeGrafter"/>
</dbReference>
<dbReference type="InterPro" id="IPR021905">
    <property type="entry name" value="DUF3517"/>
</dbReference>
<dbReference type="Pfam" id="PF00443">
    <property type="entry name" value="UCH"/>
    <property type="match status" value="1"/>
</dbReference>
<dbReference type="InterPro" id="IPR016024">
    <property type="entry name" value="ARM-type_fold"/>
</dbReference>
<feature type="region of interest" description="Disordered" evidence="1">
    <location>
        <begin position="1"/>
        <end position="70"/>
    </location>
</feature>
<dbReference type="GO" id="GO:0016579">
    <property type="term" value="P:protein deubiquitination"/>
    <property type="evidence" value="ECO:0007669"/>
    <property type="project" value="InterPro"/>
</dbReference>
<comment type="caution">
    <text evidence="3">The sequence shown here is derived from an EMBL/GenBank/DDBJ whole genome shotgun (WGS) entry which is preliminary data.</text>
</comment>
<evidence type="ECO:0000256" key="1">
    <source>
        <dbReference type="SAM" id="MobiDB-lite"/>
    </source>
</evidence>
<evidence type="ECO:0000313" key="3">
    <source>
        <dbReference type="EMBL" id="KAF2200893.1"/>
    </source>
</evidence>
<gene>
    <name evidence="3" type="ORF">GQ43DRAFT_481180</name>
</gene>
<organism evidence="3 4">
    <name type="scientific">Delitschia confertaspora ATCC 74209</name>
    <dbReference type="NCBI Taxonomy" id="1513339"/>
    <lineage>
        <taxon>Eukaryota</taxon>
        <taxon>Fungi</taxon>
        <taxon>Dikarya</taxon>
        <taxon>Ascomycota</taxon>
        <taxon>Pezizomycotina</taxon>
        <taxon>Dothideomycetes</taxon>
        <taxon>Pleosporomycetidae</taxon>
        <taxon>Pleosporales</taxon>
        <taxon>Delitschiaceae</taxon>
        <taxon>Delitschia</taxon>
    </lineage>
</organism>
<dbReference type="Gene3D" id="3.90.70.10">
    <property type="entry name" value="Cysteine proteinases"/>
    <property type="match status" value="1"/>
</dbReference>